<name>A0ABU8S0K3_9SPHN</name>
<dbReference type="Proteomes" id="UP001361239">
    <property type="component" value="Unassembled WGS sequence"/>
</dbReference>
<dbReference type="SUPFAM" id="SSF54427">
    <property type="entry name" value="NTF2-like"/>
    <property type="match status" value="1"/>
</dbReference>
<evidence type="ECO:0000313" key="3">
    <source>
        <dbReference type="Proteomes" id="UP001361239"/>
    </source>
</evidence>
<proteinExistence type="predicted"/>
<reference evidence="2 3" key="1">
    <citation type="submission" date="2024-03" db="EMBL/GenBank/DDBJ databases">
        <authorList>
            <person name="Jo J.-H."/>
        </authorList>
    </citation>
    <scope>NUCLEOTIDE SEQUENCE [LARGE SCALE GENOMIC DNA]</scope>
    <source>
        <strain evidence="2 3">PS1R-30</strain>
    </source>
</reference>
<dbReference type="Gene3D" id="3.10.450.50">
    <property type="match status" value="1"/>
</dbReference>
<protein>
    <submittedName>
        <fullName evidence="2">Nuclear transport factor 2 family protein</fullName>
    </submittedName>
</protein>
<dbReference type="Pfam" id="PF13577">
    <property type="entry name" value="SnoaL_4"/>
    <property type="match status" value="1"/>
</dbReference>
<dbReference type="EMBL" id="JBBHJZ010000003">
    <property type="protein sequence ID" value="MEJ5978456.1"/>
    <property type="molecule type" value="Genomic_DNA"/>
</dbReference>
<evidence type="ECO:0000313" key="2">
    <source>
        <dbReference type="EMBL" id="MEJ5978456.1"/>
    </source>
</evidence>
<dbReference type="InterPro" id="IPR037401">
    <property type="entry name" value="SnoaL-like"/>
</dbReference>
<organism evidence="2 3">
    <name type="scientific">Novosphingobium anseongense</name>
    <dbReference type="NCBI Taxonomy" id="3133436"/>
    <lineage>
        <taxon>Bacteria</taxon>
        <taxon>Pseudomonadati</taxon>
        <taxon>Pseudomonadota</taxon>
        <taxon>Alphaproteobacteria</taxon>
        <taxon>Sphingomonadales</taxon>
        <taxon>Sphingomonadaceae</taxon>
        <taxon>Novosphingobium</taxon>
    </lineage>
</organism>
<sequence>MPDREDIIERINLYGLAMDTQRWDLFDQIFTEDVDADYGATSHWTDRARFKADFGAFHELFDATQHAMTNHLVKVAGDRASSHTYGAWRLIRHAAGDPPVWDGTGYYDDAWRRTAEGWRIAKRVCRVVYWTGNPRVQTPMEEIEFQLDLVSLRDEGRAGRLNFLKAIS</sequence>
<accession>A0ABU8S0K3</accession>
<feature type="domain" description="SnoaL-like" evidence="1">
    <location>
        <begin position="2"/>
        <end position="123"/>
    </location>
</feature>
<comment type="caution">
    <text evidence="2">The sequence shown here is derived from an EMBL/GenBank/DDBJ whole genome shotgun (WGS) entry which is preliminary data.</text>
</comment>
<evidence type="ECO:0000259" key="1">
    <source>
        <dbReference type="Pfam" id="PF13577"/>
    </source>
</evidence>
<keyword evidence="3" id="KW-1185">Reference proteome</keyword>
<gene>
    <name evidence="2" type="ORF">WG901_17520</name>
</gene>
<dbReference type="RefSeq" id="WP_339588375.1">
    <property type="nucleotide sequence ID" value="NZ_JBBHJZ010000003.1"/>
</dbReference>
<dbReference type="InterPro" id="IPR032710">
    <property type="entry name" value="NTF2-like_dom_sf"/>
</dbReference>